<feature type="domain" description="FHA" evidence="2">
    <location>
        <begin position="845"/>
        <end position="905"/>
    </location>
</feature>
<accession>T0QIT1</accession>
<dbReference type="PANTHER" id="PTHR23308">
    <property type="entry name" value="NUCLEAR INHIBITOR OF PROTEIN PHOSPHATASE-1"/>
    <property type="match status" value="1"/>
</dbReference>
<evidence type="ECO:0000259" key="2">
    <source>
        <dbReference type="PROSITE" id="PS50006"/>
    </source>
</evidence>
<dbReference type="PROSITE" id="PS50006">
    <property type="entry name" value="FHA_DOMAIN"/>
    <property type="match status" value="1"/>
</dbReference>
<dbReference type="InterPro" id="IPR000048">
    <property type="entry name" value="IQ_motif_EF-hand-BS"/>
</dbReference>
<gene>
    <name evidence="3" type="ORF">SDRG_07943</name>
</gene>
<feature type="region of interest" description="Disordered" evidence="1">
    <location>
        <begin position="301"/>
        <end position="338"/>
    </location>
</feature>
<dbReference type="InterPro" id="IPR008984">
    <property type="entry name" value="SMAD_FHA_dom_sf"/>
</dbReference>
<dbReference type="InterPro" id="IPR000253">
    <property type="entry name" value="FHA_dom"/>
</dbReference>
<dbReference type="SUPFAM" id="SSF49879">
    <property type="entry name" value="SMAD/FHA domain"/>
    <property type="match status" value="1"/>
</dbReference>
<feature type="region of interest" description="Disordered" evidence="1">
    <location>
        <begin position="256"/>
        <end position="288"/>
    </location>
</feature>
<dbReference type="Proteomes" id="UP000030762">
    <property type="component" value="Unassembled WGS sequence"/>
</dbReference>
<reference evidence="3 4" key="1">
    <citation type="submission" date="2012-04" db="EMBL/GenBank/DDBJ databases">
        <title>The Genome Sequence of Saprolegnia declina VS20.</title>
        <authorList>
            <consortium name="The Broad Institute Genome Sequencing Platform"/>
            <person name="Russ C."/>
            <person name="Nusbaum C."/>
            <person name="Tyler B."/>
            <person name="van West P."/>
            <person name="Dieguez-Uribeondo J."/>
            <person name="de Bruijn I."/>
            <person name="Tripathy S."/>
            <person name="Jiang R."/>
            <person name="Young S.K."/>
            <person name="Zeng Q."/>
            <person name="Gargeya S."/>
            <person name="Fitzgerald M."/>
            <person name="Haas B."/>
            <person name="Abouelleil A."/>
            <person name="Alvarado L."/>
            <person name="Arachchi H.M."/>
            <person name="Berlin A."/>
            <person name="Chapman S.B."/>
            <person name="Goldberg J."/>
            <person name="Griggs A."/>
            <person name="Gujja S."/>
            <person name="Hansen M."/>
            <person name="Howarth C."/>
            <person name="Imamovic A."/>
            <person name="Larimer J."/>
            <person name="McCowen C."/>
            <person name="Montmayeur A."/>
            <person name="Murphy C."/>
            <person name="Neiman D."/>
            <person name="Pearson M."/>
            <person name="Priest M."/>
            <person name="Roberts A."/>
            <person name="Saif S."/>
            <person name="Shea T."/>
            <person name="Sisk P."/>
            <person name="Sykes S."/>
            <person name="Wortman J."/>
            <person name="Nusbaum C."/>
            <person name="Birren B."/>
        </authorList>
    </citation>
    <scope>NUCLEOTIDE SEQUENCE [LARGE SCALE GENOMIC DNA]</scope>
    <source>
        <strain evidence="3 4">VS20</strain>
    </source>
</reference>
<evidence type="ECO:0000313" key="3">
    <source>
        <dbReference type="EMBL" id="EQC34621.1"/>
    </source>
</evidence>
<dbReference type="Gene3D" id="1.20.5.190">
    <property type="match status" value="1"/>
</dbReference>
<name>T0QIT1_SAPDV</name>
<dbReference type="CDD" id="cd23767">
    <property type="entry name" value="IQCD"/>
    <property type="match status" value="1"/>
</dbReference>
<feature type="region of interest" description="Disordered" evidence="1">
    <location>
        <begin position="439"/>
        <end position="470"/>
    </location>
</feature>
<dbReference type="OrthoDB" id="78114at2759"/>
<sequence length="947" mass="105092">MVLHPARTDRPVTKLPLLLTASPSNVGVQIDSYRSKDVFNRPRSTAFTSAFHGFMFEDHRLQNAPRMSLRDAQRAQDAVRRQEKLAAYAVARHEAHIQLEEKRKHREYLRRLRIWEHHQALKDESERQWEHECANRIQALHRGYVVRKELAALHAAAAQIQAHVRRMTAQAAYRARRVAVSQEASATRIQAYMRRHLVAKRYPRRPRPASVVLPPKASNDQVVEPLGQRDAALIALPPTVASPATAVACDTDTMVTSKDDTDYPAQSERRAPTTVSIVRTPAPPPTRPCTTVLKRVGGGFRKIFQKPPTPKPVTAPRRTSPQRPAPSTPKQQTWNDIASRPLPQPKALQMYIQDPNLAEKLHMTLPLGEATPYTSVDRALLGADDCEESNNNNNDNDAMSCPETPLGASAVTMFSFGKNPLEVADWSVLLDKDLDARPHETPPITLVRPASRKERPVSNRSNGSRPDSADRVAEVVAPLTYTPSSDEQLRAFEAYALQTVLEAERLCLDDVAATDRALSCSPHNGVQKATGIVCVKCSARIDNSKRHFLFVQSLDKTAFEYDVNTLRPRLSQLLHQLQMTRADLESQLGSGRYEVVVTAALLIQATYATWRAAKQEASATARWKMSIQRYDMRQRRRVAAKDVLRLQRAWRARERQPSAVVPVVMAPPPDALDSERRASIREAAQLLVSLPPTTPETSLGTLRQAAPETNVLGVLPPLISFGRRPSARVKVEPAEYRCFAPQCGGRRFTHRKWYEAHLQKHYKAKERIAAEKAFLSRLQSTMVKATGVLPPIHTLSAPPPPVAHSAPRSATTLPPLTAPPLSAVLQLIRLDEPSPPRIIRIVDSHVLGRSSTRCDFVIESQHFQGLVSKCHARISVHGHGDTAAPAVQLDDLGSTNGTFVNGELVTSAIHLVVGDLVELGRVRGKPESGVVYACRSPTLVVDLRQLP</sequence>
<dbReference type="OMA" id="CHARISV"/>
<evidence type="ECO:0000256" key="1">
    <source>
        <dbReference type="SAM" id="MobiDB-lite"/>
    </source>
</evidence>
<proteinExistence type="predicted"/>
<dbReference type="InterPro" id="IPR050923">
    <property type="entry name" value="Cell_Proc_Reg/RNA_Proc"/>
</dbReference>
<dbReference type="GeneID" id="19948670"/>
<dbReference type="VEuPathDB" id="FungiDB:SDRG_07943"/>
<dbReference type="SMART" id="SM00240">
    <property type="entry name" value="FHA"/>
    <property type="match status" value="1"/>
</dbReference>
<evidence type="ECO:0000313" key="4">
    <source>
        <dbReference type="Proteomes" id="UP000030762"/>
    </source>
</evidence>
<dbReference type="Gene3D" id="2.60.200.20">
    <property type="match status" value="1"/>
</dbReference>
<organism evidence="3 4">
    <name type="scientific">Saprolegnia diclina (strain VS20)</name>
    <dbReference type="NCBI Taxonomy" id="1156394"/>
    <lineage>
        <taxon>Eukaryota</taxon>
        <taxon>Sar</taxon>
        <taxon>Stramenopiles</taxon>
        <taxon>Oomycota</taxon>
        <taxon>Saprolegniomycetes</taxon>
        <taxon>Saprolegniales</taxon>
        <taxon>Saprolegniaceae</taxon>
        <taxon>Saprolegnia</taxon>
    </lineage>
</organism>
<feature type="compositionally biased region" description="Basic and acidic residues" evidence="1">
    <location>
        <begin position="257"/>
        <end position="271"/>
    </location>
</feature>
<dbReference type="RefSeq" id="XP_008612027.1">
    <property type="nucleotide sequence ID" value="XM_008613805.1"/>
</dbReference>
<protein>
    <recommendedName>
        <fullName evidence="2">FHA domain-containing protein</fullName>
    </recommendedName>
</protein>
<keyword evidence="4" id="KW-1185">Reference proteome</keyword>
<dbReference type="SMART" id="SM00015">
    <property type="entry name" value="IQ"/>
    <property type="match status" value="3"/>
</dbReference>
<dbReference type="AlphaFoldDB" id="T0QIT1"/>
<dbReference type="Pfam" id="PF00498">
    <property type="entry name" value="FHA"/>
    <property type="match status" value="1"/>
</dbReference>
<dbReference type="CDD" id="cd00060">
    <property type="entry name" value="FHA"/>
    <property type="match status" value="1"/>
</dbReference>
<dbReference type="EMBL" id="JH767154">
    <property type="protein sequence ID" value="EQC34621.1"/>
    <property type="molecule type" value="Genomic_DNA"/>
</dbReference>
<dbReference type="PROSITE" id="PS50096">
    <property type="entry name" value="IQ"/>
    <property type="match status" value="3"/>
</dbReference>
<dbReference type="eggNOG" id="ENOG502S7HC">
    <property type="taxonomic scope" value="Eukaryota"/>
</dbReference>
<dbReference type="InParanoid" id="T0QIT1"/>